<dbReference type="PANTHER" id="PTHR23513:SF6">
    <property type="entry name" value="MAJOR FACILITATOR SUPERFAMILY ASSOCIATED DOMAIN-CONTAINING PROTEIN"/>
    <property type="match status" value="1"/>
</dbReference>
<proteinExistence type="predicted"/>
<evidence type="ECO:0000256" key="2">
    <source>
        <dbReference type="ARBA" id="ARBA00022448"/>
    </source>
</evidence>
<feature type="transmembrane region" description="Helical" evidence="7">
    <location>
        <begin position="223"/>
        <end position="245"/>
    </location>
</feature>
<keyword evidence="6 7" id="KW-0472">Membrane</keyword>
<keyword evidence="2" id="KW-0813">Transport</keyword>
<dbReference type="Gene3D" id="1.20.1250.20">
    <property type="entry name" value="MFS general substrate transporter like domains"/>
    <property type="match status" value="1"/>
</dbReference>
<dbReference type="EMBL" id="JBEGDG010000005">
    <property type="protein sequence ID" value="MEQ6354856.1"/>
    <property type="molecule type" value="Genomic_DNA"/>
</dbReference>
<dbReference type="InterPro" id="IPR020846">
    <property type="entry name" value="MFS_dom"/>
</dbReference>
<gene>
    <name evidence="9" type="ORF">ABNX05_09520</name>
</gene>
<evidence type="ECO:0000256" key="6">
    <source>
        <dbReference type="ARBA" id="ARBA00023136"/>
    </source>
</evidence>
<feature type="transmembrane region" description="Helical" evidence="7">
    <location>
        <begin position="373"/>
        <end position="391"/>
    </location>
</feature>
<evidence type="ECO:0000256" key="7">
    <source>
        <dbReference type="SAM" id="Phobius"/>
    </source>
</evidence>
<feature type="transmembrane region" description="Helical" evidence="7">
    <location>
        <begin position="283"/>
        <end position="301"/>
    </location>
</feature>
<dbReference type="SUPFAM" id="SSF103473">
    <property type="entry name" value="MFS general substrate transporter"/>
    <property type="match status" value="1"/>
</dbReference>
<feature type="transmembrane region" description="Helical" evidence="7">
    <location>
        <begin position="257"/>
        <end position="276"/>
    </location>
</feature>
<comment type="caution">
    <text evidence="9">The sequence shown here is derived from an EMBL/GenBank/DDBJ whole genome shotgun (WGS) entry which is preliminary data.</text>
</comment>
<dbReference type="InterPro" id="IPR011701">
    <property type="entry name" value="MFS"/>
</dbReference>
<evidence type="ECO:0000259" key="8">
    <source>
        <dbReference type="PROSITE" id="PS50850"/>
    </source>
</evidence>
<feature type="domain" description="Major facilitator superfamily (MFS) profile" evidence="8">
    <location>
        <begin position="12"/>
        <end position="397"/>
    </location>
</feature>
<sequence>MGNSKSIWKNSKFTTYACGTLFNSLGNAFFDLALPLLIYHRTNSLSLMGASVIFTQLPKIIMGPLIGTWVDRLNPRTILFTSYAIQFILVSLIPILEYLTLLSSMLVLVIGFLVNTANLFARSAQFSIIPLLYPTQKLEANAGFATVWTSSMITGPIIGGGLLTIFSPMSLIILNALSFIMMIFFLYLVRIPDKEKVIGQKKAFTKDLVEGLKIAMATRTLRIFLVSSFLLIFSVAPVSTLVIFYLKEVYLFEDSNIGFVVATSGTGLFLGTLVISKMKKENLGNLIYIGFLCMLAGLTLLLLPGWWFIPISLFMISLGSIIYSISRNSIIQSYCPQEYLARVNSIFQLMEQIATPISITIIVGMASSGIHKSIFVTLVGICIAATMLFKFSKLNSKSINIEEVFLKKN</sequence>
<evidence type="ECO:0000313" key="9">
    <source>
        <dbReference type="EMBL" id="MEQ6354856.1"/>
    </source>
</evidence>
<organism evidence="9 10">
    <name type="scientific">Lysinibacillus zambalensis</name>
    <dbReference type="NCBI Taxonomy" id="3160866"/>
    <lineage>
        <taxon>Bacteria</taxon>
        <taxon>Bacillati</taxon>
        <taxon>Bacillota</taxon>
        <taxon>Bacilli</taxon>
        <taxon>Bacillales</taxon>
        <taxon>Bacillaceae</taxon>
        <taxon>Lysinibacillus</taxon>
    </lineage>
</organism>
<feature type="transmembrane region" description="Helical" evidence="7">
    <location>
        <begin position="172"/>
        <end position="189"/>
    </location>
</feature>
<feature type="transmembrane region" description="Helical" evidence="7">
    <location>
        <begin position="78"/>
        <end position="96"/>
    </location>
</feature>
<comment type="subcellular location">
    <subcellularLocation>
        <location evidence="1">Cell membrane</location>
        <topology evidence="1">Multi-pass membrane protein</topology>
    </subcellularLocation>
</comment>
<feature type="transmembrane region" description="Helical" evidence="7">
    <location>
        <begin position="346"/>
        <end position="367"/>
    </location>
</feature>
<evidence type="ECO:0000256" key="1">
    <source>
        <dbReference type="ARBA" id="ARBA00004651"/>
    </source>
</evidence>
<feature type="transmembrane region" description="Helical" evidence="7">
    <location>
        <begin position="142"/>
        <end position="166"/>
    </location>
</feature>
<reference evidence="9 10" key="1">
    <citation type="submission" date="2024-06" db="EMBL/GenBank/DDBJ databases">
        <title>Lysinibacillus zambalefons sp. nov., a Novel Firmicute Isolated from the Poon Bato Zambales Hyperalkaline Spring.</title>
        <authorList>
            <person name="Aja J.A."/>
            <person name="Lazaro J.E.H."/>
            <person name="Llorin L.D."/>
            <person name="Lim K.R."/>
            <person name="Teodosio J."/>
            <person name="Dalisay D.S."/>
        </authorList>
    </citation>
    <scope>NUCLEOTIDE SEQUENCE [LARGE SCALE GENOMIC DNA]</scope>
    <source>
        <strain evidence="9 10">M3</strain>
    </source>
</reference>
<evidence type="ECO:0000313" key="10">
    <source>
        <dbReference type="Proteomes" id="UP001478862"/>
    </source>
</evidence>
<keyword evidence="5 7" id="KW-1133">Transmembrane helix</keyword>
<dbReference type="PANTHER" id="PTHR23513">
    <property type="entry name" value="INTEGRAL MEMBRANE EFFLUX PROTEIN-RELATED"/>
    <property type="match status" value="1"/>
</dbReference>
<dbReference type="InterPro" id="IPR036259">
    <property type="entry name" value="MFS_trans_sf"/>
</dbReference>
<protein>
    <submittedName>
        <fullName evidence="9">MFS transporter</fullName>
    </submittedName>
</protein>
<feature type="transmembrane region" description="Helical" evidence="7">
    <location>
        <begin position="102"/>
        <end position="121"/>
    </location>
</feature>
<dbReference type="Proteomes" id="UP001478862">
    <property type="component" value="Unassembled WGS sequence"/>
</dbReference>
<evidence type="ECO:0000256" key="3">
    <source>
        <dbReference type="ARBA" id="ARBA00022475"/>
    </source>
</evidence>
<keyword evidence="3" id="KW-1003">Cell membrane</keyword>
<feature type="transmembrane region" description="Helical" evidence="7">
    <location>
        <begin position="21"/>
        <end position="39"/>
    </location>
</feature>
<dbReference type="Pfam" id="PF07690">
    <property type="entry name" value="MFS_1"/>
    <property type="match status" value="1"/>
</dbReference>
<evidence type="ECO:0000256" key="5">
    <source>
        <dbReference type="ARBA" id="ARBA00022989"/>
    </source>
</evidence>
<feature type="transmembrane region" description="Helical" evidence="7">
    <location>
        <begin position="45"/>
        <end position="66"/>
    </location>
</feature>
<keyword evidence="4 7" id="KW-0812">Transmembrane</keyword>
<name>A0ABV1MQS7_9BACI</name>
<feature type="transmembrane region" description="Helical" evidence="7">
    <location>
        <begin position="307"/>
        <end position="325"/>
    </location>
</feature>
<dbReference type="PROSITE" id="PS50850">
    <property type="entry name" value="MFS"/>
    <property type="match status" value="1"/>
</dbReference>
<evidence type="ECO:0000256" key="4">
    <source>
        <dbReference type="ARBA" id="ARBA00022692"/>
    </source>
</evidence>
<dbReference type="RefSeq" id="WP_349659496.1">
    <property type="nucleotide sequence ID" value="NZ_JBEGDG010000005.1"/>
</dbReference>
<accession>A0ABV1MQS7</accession>
<dbReference type="CDD" id="cd06173">
    <property type="entry name" value="MFS_MefA_like"/>
    <property type="match status" value="1"/>
</dbReference>
<keyword evidence="10" id="KW-1185">Reference proteome</keyword>